<reference evidence="2" key="1">
    <citation type="journal article" date="2014" name="Int. J. Syst. Evol. Microbiol.">
        <title>Complete genome sequence of Corynebacterium casei LMG S-19264T (=DSM 44701T), isolated from a smear-ripened cheese.</title>
        <authorList>
            <consortium name="US DOE Joint Genome Institute (JGI-PGF)"/>
            <person name="Walter F."/>
            <person name="Albersmeier A."/>
            <person name="Kalinowski J."/>
            <person name="Ruckert C."/>
        </authorList>
    </citation>
    <scope>NUCLEOTIDE SEQUENCE</scope>
    <source>
        <strain evidence="2">CGMCC 1.16134</strain>
    </source>
</reference>
<dbReference type="InterPro" id="IPR035965">
    <property type="entry name" value="PAS-like_dom_sf"/>
</dbReference>
<feature type="coiled-coil region" evidence="1">
    <location>
        <begin position="112"/>
        <end position="150"/>
    </location>
</feature>
<evidence type="ECO:0000313" key="3">
    <source>
        <dbReference type="Proteomes" id="UP000637643"/>
    </source>
</evidence>
<comment type="caution">
    <text evidence="2">The sequence shown here is derived from an EMBL/GenBank/DDBJ whole genome shotgun (WGS) entry which is preliminary data.</text>
</comment>
<keyword evidence="1" id="KW-0175">Coiled coil</keyword>
<dbReference type="EMBL" id="BMKR01000030">
    <property type="protein sequence ID" value="GGG00538.1"/>
    <property type="molecule type" value="Genomic_DNA"/>
</dbReference>
<evidence type="ECO:0008006" key="4">
    <source>
        <dbReference type="Google" id="ProtNLM"/>
    </source>
</evidence>
<gene>
    <name evidence="2" type="ORF">GCM10010912_51770</name>
</gene>
<dbReference type="Gene3D" id="3.30.450.20">
    <property type="entry name" value="PAS domain"/>
    <property type="match status" value="1"/>
</dbReference>
<dbReference type="Proteomes" id="UP000637643">
    <property type="component" value="Unassembled WGS sequence"/>
</dbReference>
<protein>
    <recommendedName>
        <fullName evidence="4">PAS domain-containing protein</fullName>
    </recommendedName>
</protein>
<proteinExistence type="predicted"/>
<reference evidence="2" key="2">
    <citation type="submission" date="2020-09" db="EMBL/GenBank/DDBJ databases">
        <authorList>
            <person name="Sun Q."/>
            <person name="Zhou Y."/>
        </authorList>
    </citation>
    <scope>NUCLEOTIDE SEQUENCE</scope>
    <source>
        <strain evidence="2">CGMCC 1.16134</strain>
    </source>
</reference>
<dbReference type="SUPFAM" id="SSF55785">
    <property type="entry name" value="PYP-like sensor domain (PAS domain)"/>
    <property type="match status" value="1"/>
</dbReference>
<accession>A0A917CWW1</accession>
<sequence>MDKRIDEAPCGYLSLSHSRVIIDVNLTLCYLLDYEVNQLPGMPFESILTRASRIIFQIYFEPLIKLHGKVEEMNLLFKTSNGDEVPMLVNLGVRERNGEQVYDCILIPLRQRMEYEKQVQKAELASRKAKDELRQINRAVEVKREELNLLTHLVNNVKKFEKSGPTEV</sequence>
<organism evidence="2 3">
    <name type="scientific">Paenibacillus albidus</name>
    <dbReference type="NCBI Taxonomy" id="2041023"/>
    <lineage>
        <taxon>Bacteria</taxon>
        <taxon>Bacillati</taxon>
        <taxon>Bacillota</taxon>
        <taxon>Bacilli</taxon>
        <taxon>Bacillales</taxon>
        <taxon>Paenibacillaceae</taxon>
        <taxon>Paenibacillus</taxon>
    </lineage>
</organism>
<keyword evidence="3" id="KW-1185">Reference proteome</keyword>
<name>A0A917CWW1_9BACL</name>
<evidence type="ECO:0000256" key="1">
    <source>
        <dbReference type="SAM" id="Coils"/>
    </source>
</evidence>
<dbReference type="AlphaFoldDB" id="A0A917CWW1"/>
<evidence type="ECO:0000313" key="2">
    <source>
        <dbReference type="EMBL" id="GGG00538.1"/>
    </source>
</evidence>
<dbReference type="CDD" id="cd00130">
    <property type="entry name" value="PAS"/>
    <property type="match status" value="1"/>
</dbReference>
<dbReference type="InterPro" id="IPR000014">
    <property type="entry name" value="PAS"/>
</dbReference>
<dbReference type="RefSeq" id="WP_189030024.1">
    <property type="nucleotide sequence ID" value="NZ_BMKR01000030.1"/>
</dbReference>